<keyword evidence="2" id="KW-0229">DNA integration</keyword>
<evidence type="ECO:0000259" key="8">
    <source>
        <dbReference type="PROSITE" id="PS51900"/>
    </source>
</evidence>
<evidence type="ECO:0000256" key="2">
    <source>
        <dbReference type="ARBA" id="ARBA00022908"/>
    </source>
</evidence>
<keyword evidence="10" id="KW-1185">Reference proteome</keyword>
<feature type="domain" description="Core-binding (CB)" evidence="8">
    <location>
        <begin position="56"/>
        <end position="135"/>
    </location>
</feature>
<evidence type="ECO:0000256" key="1">
    <source>
        <dbReference type="ARBA" id="ARBA00008857"/>
    </source>
</evidence>
<dbReference type="PANTHER" id="PTHR30629:SF2">
    <property type="entry name" value="PROPHAGE INTEGRASE INTS-RELATED"/>
    <property type="match status" value="1"/>
</dbReference>
<dbReference type="PROSITE" id="PS51900">
    <property type="entry name" value="CB"/>
    <property type="match status" value="1"/>
</dbReference>
<dbReference type="GO" id="GO:0015074">
    <property type="term" value="P:DNA integration"/>
    <property type="evidence" value="ECO:0007669"/>
    <property type="project" value="UniProtKB-KW"/>
</dbReference>
<dbReference type="PANTHER" id="PTHR30629">
    <property type="entry name" value="PROPHAGE INTEGRASE"/>
    <property type="match status" value="1"/>
</dbReference>
<name>A0A512PB43_9CELL</name>
<reference evidence="9 10" key="1">
    <citation type="submission" date="2019-07" db="EMBL/GenBank/DDBJ databases">
        <title>Whole genome shotgun sequence of Cellulomonas soli NBRC 109434.</title>
        <authorList>
            <person name="Hosoyama A."/>
            <person name="Uohara A."/>
            <person name="Ohji S."/>
            <person name="Ichikawa N."/>
        </authorList>
    </citation>
    <scope>NUCLEOTIDE SEQUENCE [LARGE SCALE GENOMIC DNA]</scope>
    <source>
        <strain evidence="9 10">NBRC 109434</strain>
    </source>
</reference>
<evidence type="ECO:0000256" key="6">
    <source>
        <dbReference type="SAM" id="MobiDB-lite"/>
    </source>
</evidence>
<dbReference type="InterPro" id="IPR013762">
    <property type="entry name" value="Integrase-like_cat_sf"/>
</dbReference>
<organism evidence="9 10">
    <name type="scientific">Cellulomonas soli</name>
    <dbReference type="NCBI Taxonomy" id="931535"/>
    <lineage>
        <taxon>Bacteria</taxon>
        <taxon>Bacillati</taxon>
        <taxon>Actinomycetota</taxon>
        <taxon>Actinomycetes</taxon>
        <taxon>Micrococcales</taxon>
        <taxon>Cellulomonadaceae</taxon>
        <taxon>Cellulomonas</taxon>
    </lineage>
</organism>
<dbReference type="PROSITE" id="PS51898">
    <property type="entry name" value="TYR_RECOMBINASE"/>
    <property type="match status" value="1"/>
</dbReference>
<evidence type="ECO:0000256" key="4">
    <source>
        <dbReference type="ARBA" id="ARBA00023172"/>
    </source>
</evidence>
<evidence type="ECO:0000259" key="7">
    <source>
        <dbReference type="PROSITE" id="PS51898"/>
    </source>
</evidence>
<feature type="domain" description="Tyr recombinase" evidence="7">
    <location>
        <begin position="155"/>
        <end position="340"/>
    </location>
</feature>
<dbReference type="InterPro" id="IPR050808">
    <property type="entry name" value="Phage_Integrase"/>
</dbReference>
<dbReference type="Pfam" id="PF00589">
    <property type="entry name" value="Phage_integrase"/>
    <property type="match status" value="1"/>
</dbReference>
<dbReference type="RefSeq" id="WP_179561568.1">
    <property type="nucleotide sequence ID" value="NZ_BAABBJ010000009.1"/>
</dbReference>
<dbReference type="Proteomes" id="UP000321798">
    <property type="component" value="Unassembled WGS sequence"/>
</dbReference>
<dbReference type="AlphaFoldDB" id="A0A512PB43"/>
<dbReference type="Pfam" id="PF14659">
    <property type="entry name" value="Phage_int_SAM_3"/>
    <property type="match status" value="1"/>
</dbReference>
<comment type="caution">
    <text evidence="9">The sequence shown here is derived from an EMBL/GenBank/DDBJ whole genome shotgun (WGS) entry which is preliminary data.</text>
</comment>
<evidence type="ECO:0000256" key="5">
    <source>
        <dbReference type="PROSITE-ProRule" id="PRU01248"/>
    </source>
</evidence>
<dbReference type="GO" id="GO:0006310">
    <property type="term" value="P:DNA recombination"/>
    <property type="evidence" value="ECO:0007669"/>
    <property type="project" value="UniProtKB-KW"/>
</dbReference>
<dbReference type="InterPro" id="IPR004107">
    <property type="entry name" value="Integrase_SAM-like_N"/>
</dbReference>
<dbReference type="InterPro" id="IPR002104">
    <property type="entry name" value="Integrase_catalytic"/>
</dbReference>
<dbReference type="EMBL" id="BKAL01000003">
    <property type="protein sequence ID" value="GEP68430.1"/>
    <property type="molecule type" value="Genomic_DNA"/>
</dbReference>
<evidence type="ECO:0000313" key="9">
    <source>
        <dbReference type="EMBL" id="GEP68430.1"/>
    </source>
</evidence>
<feature type="region of interest" description="Disordered" evidence="6">
    <location>
        <begin position="352"/>
        <end position="372"/>
    </location>
</feature>
<accession>A0A512PB43</accession>
<proteinExistence type="inferred from homology"/>
<keyword evidence="4" id="KW-0233">DNA recombination</keyword>
<dbReference type="GO" id="GO:0003677">
    <property type="term" value="F:DNA binding"/>
    <property type="evidence" value="ECO:0007669"/>
    <property type="project" value="UniProtKB-UniRule"/>
</dbReference>
<keyword evidence="3 5" id="KW-0238">DNA-binding</keyword>
<gene>
    <name evidence="9" type="ORF">CSO01_11450</name>
</gene>
<dbReference type="InterPro" id="IPR010998">
    <property type="entry name" value="Integrase_recombinase_N"/>
</dbReference>
<sequence>MKPQAGWFQAYYPGADGKRVHHLERFATAEDAREWLDDLARERNHGSWHDPAAGAQRLDQYATTWLAAHDCSPSTRELYAGYLDNHILPGLGLLQLRQISPPVVRQWYAKEGEKGTQTARARSYALLHQILAVAVDDGAITANPCRIKDVAKTIRHRTKATPDLVQFRRIVARMPKKYRMLLLLAVGSTARYGELVALRRRDVDLAAGSLRFESQWYRGQFKPTKRAASDQVVYLPPMLVELLRVHMALFVGPNPDALLTASRNGSPPPTNWINQQIREASAPLGRDDFTFHSLRHLGGTLTAQTGASTREGMRRMGQATARAFLIYQRAFDERDQAIAARIGLGAASGGGVLPLPSEDELAERRRRRDGTG</sequence>
<comment type="similarity">
    <text evidence="1">Belongs to the 'phage' integrase family.</text>
</comment>
<dbReference type="Gene3D" id="1.10.150.130">
    <property type="match status" value="1"/>
</dbReference>
<protein>
    <submittedName>
        <fullName evidence="9">Putative prophage phiRv2 integrase</fullName>
    </submittedName>
</protein>
<dbReference type="SUPFAM" id="SSF56349">
    <property type="entry name" value="DNA breaking-rejoining enzymes"/>
    <property type="match status" value="1"/>
</dbReference>
<evidence type="ECO:0000313" key="10">
    <source>
        <dbReference type="Proteomes" id="UP000321798"/>
    </source>
</evidence>
<dbReference type="CDD" id="cd00397">
    <property type="entry name" value="DNA_BRE_C"/>
    <property type="match status" value="1"/>
</dbReference>
<dbReference type="Gene3D" id="1.10.443.10">
    <property type="entry name" value="Intergrase catalytic core"/>
    <property type="match status" value="1"/>
</dbReference>
<evidence type="ECO:0000256" key="3">
    <source>
        <dbReference type="ARBA" id="ARBA00023125"/>
    </source>
</evidence>
<dbReference type="InterPro" id="IPR011010">
    <property type="entry name" value="DNA_brk_join_enz"/>
</dbReference>
<dbReference type="InterPro" id="IPR044068">
    <property type="entry name" value="CB"/>
</dbReference>